<dbReference type="InterPro" id="IPR029058">
    <property type="entry name" value="AB_hydrolase_fold"/>
</dbReference>
<organism evidence="6 7">
    <name type="scientific">Daldinia eschscholtzii</name>
    <dbReference type="NCBI Taxonomy" id="292717"/>
    <lineage>
        <taxon>Eukaryota</taxon>
        <taxon>Fungi</taxon>
        <taxon>Dikarya</taxon>
        <taxon>Ascomycota</taxon>
        <taxon>Pezizomycotina</taxon>
        <taxon>Sordariomycetes</taxon>
        <taxon>Xylariomycetidae</taxon>
        <taxon>Xylariales</taxon>
        <taxon>Hypoxylaceae</taxon>
        <taxon>Daldinia</taxon>
    </lineage>
</organism>
<evidence type="ECO:0000256" key="1">
    <source>
        <dbReference type="ARBA" id="ARBA00005964"/>
    </source>
</evidence>
<dbReference type="EMBL" id="JBANMG010000010">
    <property type="protein sequence ID" value="KAK6948336.1"/>
    <property type="molecule type" value="Genomic_DNA"/>
</dbReference>
<dbReference type="PROSITE" id="PS00122">
    <property type="entry name" value="CARBOXYLESTERASE_B_1"/>
    <property type="match status" value="1"/>
</dbReference>
<dbReference type="AlphaFoldDB" id="A0AAX6M7D3"/>
<feature type="transmembrane region" description="Helical" evidence="4">
    <location>
        <begin position="71"/>
        <end position="93"/>
    </location>
</feature>
<feature type="domain" description="Carboxylesterase type B" evidence="5">
    <location>
        <begin position="117"/>
        <end position="321"/>
    </location>
</feature>
<dbReference type="InterPro" id="IPR019826">
    <property type="entry name" value="Carboxylesterase_B_AS"/>
</dbReference>
<gene>
    <name evidence="6" type="ORF">Daesc_010102</name>
</gene>
<feature type="domain" description="Carboxylesterase type B" evidence="5">
    <location>
        <begin position="348"/>
        <end position="626"/>
    </location>
</feature>
<proteinExistence type="inferred from homology"/>
<dbReference type="Gene3D" id="3.40.50.1820">
    <property type="entry name" value="alpha/beta hydrolase"/>
    <property type="match status" value="1"/>
</dbReference>
<evidence type="ECO:0000313" key="6">
    <source>
        <dbReference type="EMBL" id="KAK6948336.1"/>
    </source>
</evidence>
<comment type="caution">
    <text evidence="6">The sequence shown here is derived from an EMBL/GenBank/DDBJ whole genome shotgun (WGS) entry which is preliminary data.</text>
</comment>
<dbReference type="EC" id="3.1.1.-" evidence="3"/>
<dbReference type="InterPro" id="IPR002018">
    <property type="entry name" value="CarbesteraseB"/>
</dbReference>
<protein>
    <recommendedName>
        <fullName evidence="3">Carboxylic ester hydrolase</fullName>
        <ecNumber evidence="3">3.1.1.-</ecNumber>
    </recommendedName>
</protein>
<dbReference type="SUPFAM" id="SSF53474">
    <property type="entry name" value="alpha/beta-Hydrolases"/>
    <property type="match status" value="1"/>
</dbReference>
<reference evidence="6 7" key="1">
    <citation type="journal article" date="2024" name="Front Chem Biol">
        <title>Unveiling the potential of Daldinia eschscholtzii MFLUCC 19-0629 through bioactivity and bioinformatics studies for enhanced sustainable agriculture production.</title>
        <authorList>
            <person name="Brooks S."/>
            <person name="Weaver J.A."/>
            <person name="Klomchit A."/>
            <person name="Alharthi S.A."/>
            <person name="Onlamun T."/>
            <person name="Nurani R."/>
            <person name="Vong T.K."/>
            <person name="Alberti F."/>
            <person name="Greco C."/>
        </authorList>
    </citation>
    <scope>NUCLEOTIDE SEQUENCE [LARGE SCALE GENOMIC DNA]</scope>
    <source>
        <strain evidence="6">MFLUCC 19-0629</strain>
    </source>
</reference>
<dbReference type="PANTHER" id="PTHR43918:SF4">
    <property type="entry name" value="CARBOXYLIC ESTER HYDROLASE"/>
    <property type="match status" value="1"/>
</dbReference>
<evidence type="ECO:0000256" key="2">
    <source>
        <dbReference type="ARBA" id="ARBA00022801"/>
    </source>
</evidence>
<dbReference type="Pfam" id="PF00135">
    <property type="entry name" value="COesterase"/>
    <property type="match status" value="2"/>
</dbReference>
<keyword evidence="4" id="KW-1133">Transmembrane helix</keyword>
<keyword evidence="4" id="KW-0812">Transmembrane</keyword>
<evidence type="ECO:0000256" key="4">
    <source>
        <dbReference type="SAM" id="Phobius"/>
    </source>
</evidence>
<keyword evidence="2 3" id="KW-0378">Hydrolase</keyword>
<evidence type="ECO:0000256" key="3">
    <source>
        <dbReference type="RuleBase" id="RU361235"/>
    </source>
</evidence>
<keyword evidence="7" id="KW-1185">Reference proteome</keyword>
<dbReference type="Proteomes" id="UP001369815">
    <property type="component" value="Unassembled WGS sequence"/>
</dbReference>
<dbReference type="PROSITE" id="PS00941">
    <property type="entry name" value="CARBOXYLESTERASE_B_2"/>
    <property type="match status" value="1"/>
</dbReference>
<dbReference type="InterPro" id="IPR019819">
    <property type="entry name" value="Carboxylesterase_B_CS"/>
</dbReference>
<accession>A0AAX6M7D3</accession>
<keyword evidence="4" id="KW-0472">Membrane</keyword>
<sequence length="692" mass="74490">MDATSSPFALLEDLSSQGPLAVMPAFLVTGELSSYEQPPGRTSQRPPRAAIANANANAVMKTFRATKPWRIFAVLVTIVVVVVVVVTPTAVLVPRRDQEETIEQAKRTPSHPAVARVNLGYAQYQGSLVGVDGGVAQYLGMRYAAPPTGDRRWRAPVEPDVDDSGDQAADTFGPICLGISVPYPNDGAQDEDCLFVNVWAPANATLESKLPVWLFIQGGGYTANSNANWNGTAVVERSARNIVLVNFNYRVGLWGFLASDRVRASGAGDLNVGLRDQRAVLRWIQRHIAQFGGDPEHVVISGASAGAGSVALHLLVSYAEGDKVEYNNGTSNGSGNGSSGSNGSRGENLFVGAIGESPFFPAQPTVADLEWQFDLVLSQTGCVDSSDPMSCLRSKDTATLQQSANIPSPFPGRPGPPTPLPLFFWTPCIDGSFLPDSPSVLFSKGYFIDVPVLMGTTSNEGTVFAPADVASAEDMTIFLRNNYPHLTDAQASNFSSQYPQEPPLPLHESWFPSAATAYGEATFICPTNTFLSSYVRRRNNAQHAWSYRYDVYDASNAAQGLGVPHIWESWAVFGPDSQQGPGGGPASYYNEAAGVVPLVMDYWISFVRTLDPSTLRTPGAPVWELWDAEGGGSDTTTTNGGATNGKRLLMQIGNFSMETVPDDQQERCDFWKELAPALQQRRGFDEVLDIGL</sequence>
<name>A0AAX6M7D3_9PEZI</name>
<comment type="similarity">
    <text evidence="1 3">Belongs to the type-B carboxylesterase/lipase family.</text>
</comment>
<evidence type="ECO:0000259" key="5">
    <source>
        <dbReference type="Pfam" id="PF00135"/>
    </source>
</evidence>
<dbReference type="PANTHER" id="PTHR43918">
    <property type="entry name" value="ACETYLCHOLINESTERASE"/>
    <property type="match status" value="1"/>
</dbReference>
<dbReference type="GO" id="GO:0052689">
    <property type="term" value="F:carboxylic ester hydrolase activity"/>
    <property type="evidence" value="ECO:0007669"/>
    <property type="project" value="TreeGrafter"/>
</dbReference>
<evidence type="ECO:0000313" key="7">
    <source>
        <dbReference type="Proteomes" id="UP001369815"/>
    </source>
</evidence>
<dbReference type="InterPro" id="IPR050654">
    <property type="entry name" value="AChE-related_enzymes"/>
</dbReference>